<evidence type="ECO:0000259" key="4">
    <source>
        <dbReference type="PROSITE" id="PS50089"/>
    </source>
</evidence>
<feature type="compositionally biased region" description="Basic and acidic residues" evidence="3">
    <location>
        <begin position="97"/>
        <end position="112"/>
    </location>
</feature>
<evidence type="ECO:0000256" key="2">
    <source>
        <dbReference type="SAM" id="Coils"/>
    </source>
</evidence>
<gene>
    <name evidence="5" type="ORF">TTHERM_00348830</name>
</gene>
<dbReference type="Gene3D" id="3.30.40.10">
    <property type="entry name" value="Zinc/RING finger domain, C3HC4 (zinc finger)"/>
    <property type="match status" value="1"/>
</dbReference>
<keyword evidence="6" id="KW-1185">Reference proteome</keyword>
<dbReference type="PROSITE" id="PS50089">
    <property type="entry name" value="ZF_RING_2"/>
    <property type="match status" value="1"/>
</dbReference>
<feature type="region of interest" description="Disordered" evidence="3">
    <location>
        <begin position="95"/>
        <end position="117"/>
    </location>
</feature>
<evidence type="ECO:0000313" key="5">
    <source>
        <dbReference type="EMBL" id="EAS02793.1"/>
    </source>
</evidence>
<dbReference type="STRING" id="312017.I7M9T8"/>
<keyword evidence="1" id="KW-0479">Metal-binding</keyword>
<keyword evidence="1" id="KW-0862">Zinc</keyword>
<evidence type="ECO:0000256" key="1">
    <source>
        <dbReference type="PROSITE-ProRule" id="PRU00175"/>
    </source>
</evidence>
<dbReference type="GO" id="GO:0008270">
    <property type="term" value="F:zinc ion binding"/>
    <property type="evidence" value="ECO:0007669"/>
    <property type="project" value="UniProtKB-KW"/>
</dbReference>
<evidence type="ECO:0000256" key="3">
    <source>
        <dbReference type="SAM" id="MobiDB-lite"/>
    </source>
</evidence>
<dbReference type="InterPro" id="IPR013083">
    <property type="entry name" value="Znf_RING/FYVE/PHD"/>
</dbReference>
<evidence type="ECO:0000313" key="6">
    <source>
        <dbReference type="Proteomes" id="UP000009168"/>
    </source>
</evidence>
<accession>I7M9T8</accession>
<feature type="coiled-coil region" evidence="2">
    <location>
        <begin position="182"/>
        <end position="281"/>
    </location>
</feature>
<feature type="domain" description="RING-type" evidence="4">
    <location>
        <begin position="301"/>
        <end position="336"/>
    </location>
</feature>
<dbReference type="EMBL" id="GG662523">
    <property type="protein sequence ID" value="EAS02793.1"/>
    <property type="molecule type" value="Genomic_DNA"/>
</dbReference>
<dbReference type="HOGENOM" id="CLU_798075_0_0_1"/>
<dbReference type="Proteomes" id="UP000009168">
    <property type="component" value="Unassembled WGS sequence"/>
</dbReference>
<dbReference type="AlphaFoldDB" id="I7M9T8"/>
<dbReference type="RefSeq" id="XP_001023038.1">
    <property type="nucleotide sequence ID" value="XM_001023038.3"/>
</dbReference>
<organism evidence="5 6">
    <name type="scientific">Tetrahymena thermophila (strain SB210)</name>
    <dbReference type="NCBI Taxonomy" id="312017"/>
    <lineage>
        <taxon>Eukaryota</taxon>
        <taxon>Sar</taxon>
        <taxon>Alveolata</taxon>
        <taxon>Ciliophora</taxon>
        <taxon>Intramacronucleata</taxon>
        <taxon>Oligohymenophorea</taxon>
        <taxon>Hymenostomatida</taxon>
        <taxon>Tetrahymenina</taxon>
        <taxon>Tetrahymenidae</taxon>
        <taxon>Tetrahymena</taxon>
    </lineage>
</organism>
<dbReference type="InterPro" id="IPR001841">
    <property type="entry name" value="Znf_RING"/>
</dbReference>
<reference evidence="6" key="1">
    <citation type="journal article" date="2006" name="PLoS Biol.">
        <title>Macronuclear genome sequence of the ciliate Tetrahymena thermophila, a model eukaryote.</title>
        <authorList>
            <person name="Eisen J.A."/>
            <person name="Coyne R.S."/>
            <person name="Wu M."/>
            <person name="Wu D."/>
            <person name="Thiagarajan M."/>
            <person name="Wortman J.R."/>
            <person name="Badger J.H."/>
            <person name="Ren Q."/>
            <person name="Amedeo P."/>
            <person name="Jones K.M."/>
            <person name="Tallon L.J."/>
            <person name="Delcher A.L."/>
            <person name="Salzberg S.L."/>
            <person name="Silva J.C."/>
            <person name="Haas B.J."/>
            <person name="Majoros W.H."/>
            <person name="Farzad M."/>
            <person name="Carlton J.M."/>
            <person name="Smith R.K. Jr."/>
            <person name="Garg J."/>
            <person name="Pearlman R.E."/>
            <person name="Karrer K.M."/>
            <person name="Sun L."/>
            <person name="Manning G."/>
            <person name="Elde N.C."/>
            <person name="Turkewitz A.P."/>
            <person name="Asai D.J."/>
            <person name="Wilkes D.E."/>
            <person name="Wang Y."/>
            <person name="Cai H."/>
            <person name="Collins K."/>
            <person name="Stewart B.A."/>
            <person name="Lee S.R."/>
            <person name="Wilamowska K."/>
            <person name="Weinberg Z."/>
            <person name="Ruzzo W.L."/>
            <person name="Wloga D."/>
            <person name="Gaertig J."/>
            <person name="Frankel J."/>
            <person name="Tsao C.-C."/>
            <person name="Gorovsky M.A."/>
            <person name="Keeling P.J."/>
            <person name="Waller R.F."/>
            <person name="Patron N.J."/>
            <person name="Cherry J.M."/>
            <person name="Stover N.A."/>
            <person name="Krieger C.J."/>
            <person name="del Toro C."/>
            <person name="Ryder H.F."/>
            <person name="Williamson S.C."/>
            <person name="Barbeau R.A."/>
            <person name="Hamilton E.P."/>
            <person name="Orias E."/>
        </authorList>
    </citation>
    <scope>NUCLEOTIDE SEQUENCE [LARGE SCALE GENOMIC DNA]</scope>
    <source>
        <strain evidence="6">SB210</strain>
    </source>
</reference>
<dbReference type="OMA" id="QVICCES"/>
<name>I7M9T8_TETTS</name>
<dbReference type="Pfam" id="PF13920">
    <property type="entry name" value="zf-C3HC4_3"/>
    <property type="match status" value="1"/>
</dbReference>
<keyword evidence="2" id="KW-0175">Coiled coil</keyword>
<keyword evidence="1" id="KW-0863">Zinc-finger</keyword>
<protein>
    <submittedName>
        <fullName evidence="5">Zinc finger, C3HC4 type (RING finger) protein</fullName>
    </submittedName>
</protein>
<proteinExistence type="predicted"/>
<sequence length="348" mass="41464">MSSNNYSNLNKNNYNLQFHANYKPKFLEHCDFELDYINQNQNHDFLQKSEELSQEINMFLYGTNELLKKKQSLKNDEELRVRSIWQKSDSKVLQQEKQQHLEENKQESKEENSLSDDSFDEDMLLEQVICCESEKDMIQFIEINEMRCPIMKPNYSKLYQKLKKRAVMLMSILKKKYNAQNKENSNNKFKDYEIKNKELQFELDKYKNVYNNLNKKLTNQYGKYATLEGQYVQLKANLEELENQNNFFNEPSVLKIDLQKLIQLEKKTQKTLQQISEKKSEIIEQLQNRIKQQHDSHKSMCVICQEKPINCLLQPCCHACCCDDCAQGLDQCPMDRQLFTSIKKIYLS</sequence>
<dbReference type="eggNOG" id="ENOG502S5QB">
    <property type="taxonomic scope" value="Eukaryota"/>
</dbReference>
<dbReference type="InParanoid" id="I7M9T8"/>
<dbReference type="KEGG" id="tet:TTHERM_00348830"/>
<dbReference type="GeneID" id="7836835"/>